<accession>A0A6H5IFS5</accession>
<proteinExistence type="predicted"/>
<dbReference type="Proteomes" id="UP000479190">
    <property type="component" value="Unassembled WGS sequence"/>
</dbReference>
<dbReference type="AlphaFoldDB" id="A0A6H5IFS5"/>
<evidence type="ECO:0000313" key="2">
    <source>
        <dbReference type="EMBL" id="CAB0036268.1"/>
    </source>
</evidence>
<feature type="region of interest" description="Disordered" evidence="1">
    <location>
        <begin position="1"/>
        <end position="22"/>
    </location>
</feature>
<protein>
    <submittedName>
        <fullName evidence="2">Uncharacterized protein</fullName>
    </submittedName>
</protein>
<feature type="compositionally biased region" description="Polar residues" evidence="1">
    <location>
        <begin position="107"/>
        <end position="123"/>
    </location>
</feature>
<dbReference type="EMBL" id="CADCXV010000814">
    <property type="protein sequence ID" value="CAB0036268.1"/>
    <property type="molecule type" value="Genomic_DNA"/>
</dbReference>
<keyword evidence="3" id="KW-1185">Reference proteome</keyword>
<sequence length="186" mass="20902">MTPHLANCQNHQPRYRRDHGKNDKEVIITIEYAEPNISKNWNQKTSNARTARKKMFLLNSAGRTDISERKAVSRFNNETCCNNRWLNNSKAAHGTAPAIVTEKSCVSSSPATAEPSLISQSPMNSEKSSVKENEEGRLSIEHRAGTPMVDESQADPQQQLPMYSPGDERLTWSHHYYPSSSNSTEV</sequence>
<feature type="region of interest" description="Disordered" evidence="1">
    <location>
        <begin position="107"/>
        <end position="186"/>
    </location>
</feature>
<evidence type="ECO:0000256" key="1">
    <source>
        <dbReference type="SAM" id="MobiDB-lite"/>
    </source>
</evidence>
<feature type="compositionally biased region" description="Basic and acidic residues" evidence="1">
    <location>
        <begin position="128"/>
        <end position="144"/>
    </location>
</feature>
<name>A0A6H5IFS5_9HYME</name>
<organism evidence="2 3">
    <name type="scientific">Trichogramma brassicae</name>
    <dbReference type="NCBI Taxonomy" id="86971"/>
    <lineage>
        <taxon>Eukaryota</taxon>
        <taxon>Metazoa</taxon>
        <taxon>Ecdysozoa</taxon>
        <taxon>Arthropoda</taxon>
        <taxon>Hexapoda</taxon>
        <taxon>Insecta</taxon>
        <taxon>Pterygota</taxon>
        <taxon>Neoptera</taxon>
        <taxon>Endopterygota</taxon>
        <taxon>Hymenoptera</taxon>
        <taxon>Apocrita</taxon>
        <taxon>Proctotrupomorpha</taxon>
        <taxon>Chalcidoidea</taxon>
        <taxon>Trichogrammatidae</taxon>
        <taxon>Trichogramma</taxon>
    </lineage>
</organism>
<gene>
    <name evidence="2" type="ORF">TBRA_LOCUS8143</name>
</gene>
<evidence type="ECO:0000313" key="3">
    <source>
        <dbReference type="Proteomes" id="UP000479190"/>
    </source>
</evidence>
<reference evidence="2 3" key="1">
    <citation type="submission" date="2020-02" db="EMBL/GenBank/DDBJ databases">
        <authorList>
            <person name="Ferguson B K."/>
        </authorList>
    </citation>
    <scope>NUCLEOTIDE SEQUENCE [LARGE SCALE GENOMIC DNA]</scope>
</reference>